<feature type="transmembrane region" description="Helical" evidence="1">
    <location>
        <begin position="216"/>
        <end position="234"/>
    </location>
</feature>
<dbReference type="GO" id="GO:0016020">
    <property type="term" value="C:membrane"/>
    <property type="evidence" value="ECO:0007669"/>
    <property type="project" value="TreeGrafter"/>
</dbReference>
<evidence type="ECO:0000313" key="3">
    <source>
        <dbReference type="EMBL" id="GEN62423.1"/>
    </source>
</evidence>
<dbReference type="InterPro" id="IPR050879">
    <property type="entry name" value="Acyltransferase_3"/>
</dbReference>
<feature type="transmembrane region" description="Helical" evidence="1">
    <location>
        <begin position="185"/>
        <end position="204"/>
    </location>
</feature>
<dbReference type="EMBL" id="BJYG01000005">
    <property type="protein sequence ID" value="GEN62423.1"/>
    <property type="molecule type" value="Genomic_DNA"/>
</dbReference>
<accession>A0A511XHK3</accession>
<dbReference type="GO" id="GO:0000271">
    <property type="term" value="P:polysaccharide biosynthetic process"/>
    <property type="evidence" value="ECO:0007669"/>
    <property type="project" value="TreeGrafter"/>
</dbReference>
<evidence type="ECO:0000256" key="1">
    <source>
        <dbReference type="SAM" id="Phobius"/>
    </source>
</evidence>
<keyword evidence="3" id="KW-0012">Acyltransferase</keyword>
<name>A0A511XHK3_9PROT</name>
<feature type="transmembrane region" description="Helical" evidence="1">
    <location>
        <begin position="98"/>
        <end position="118"/>
    </location>
</feature>
<feature type="transmembrane region" description="Helical" evidence="1">
    <location>
        <begin position="12"/>
        <end position="36"/>
    </location>
</feature>
<evidence type="ECO:0000313" key="4">
    <source>
        <dbReference type="Proteomes" id="UP000321746"/>
    </source>
</evidence>
<dbReference type="PANTHER" id="PTHR23028:SF53">
    <property type="entry name" value="ACYL_TRANSF_3 DOMAIN-CONTAINING PROTEIN"/>
    <property type="match status" value="1"/>
</dbReference>
<feature type="domain" description="Acyltransferase 3" evidence="2">
    <location>
        <begin position="11"/>
        <end position="351"/>
    </location>
</feature>
<keyword evidence="1" id="KW-0472">Membrane</keyword>
<keyword evidence="1" id="KW-1133">Transmembrane helix</keyword>
<sequence>MMTMSATPGRNAGIDVLRGLSIVLVVIHHMAIRIPLARTGLADILPLPVLNALARNGQTAVTMFFVISGFLITGTTLRRWGSLSAVSPVAFSRRRAARIMPCLLVLIVLLSILDLLHIPDYTITHKDQTLPRAIFSAFAMHLNWYEARTGYLPGGWDVLWSLSIEELFYCLFPVACLTGAWFPRLLPAFCAALALSLPILLNSLSSASEIWQDKAYLPGMATIATGICAALIASRMSPETGRQLRAPLGIIGSLTLAVCLIWHHTLWVALGNSISLLLTFSVAALLIAFHQGWVENRIGRGTGWLRSFGKMSYEVYLSHMFIVFPAIALFHRTGGDIRTGWLWFIPVLALSWCLGRAVYLGLSRPADKWFLKQARPVIHAPA</sequence>
<proteinExistence type="predicted"/>
<dbReference type="OrthoDB" id="9796461at2"/>
<dbReference type="Proteomes" id="UP000321746">
    <property type="component" value="Unassembled WGS sequence"/>
</dbReference>
<dbReference type="Pfam" id="PF01757">
    <property type="entry name" value="Acyl_transf_3"/>
    <property type="match status" value="1"/>
</dbReference>
<comment type="caution">
    <text evidence="3">The sequence shown here is derived from an EMBL/GenBank/DDBJ whole genome shotgun (WGS) entry which is preliminary data.</text>
</comment>
<feature type="transmembrane region" description="Helical" evidence="1">
    <location>
        <begin position="56"/>
        <end position="77"/>
    </location>
</feature>
<keyword evidence="4" id="KW-1185">Reference proteome</keyword>
<feature type="transmembrane region" description="Helical" evidence="1">
    <location>
        <begin position="246"/>
        <end position="268"/>
    </location>
</feature>
<feature type="transmembrane region" description="Helical" evidence="1">
    <location>
        <begin position="274"/>
        <end position="294"/>
    </location>
</feature>
<feature type="transmembrane region" description="Helical" evidence="1">
    <location>
        <begin position="315"/>
        <end position="334"/>
    </location>
</feature>
<dbReference type="AlphaFoldDB" id="A0A511XHK3"/>
<dbReference type="RefSeq" id="WP_146885971.1">
    <property type="nucleotide sequence ID" value="NZ_BJYG01000005.1"/>
</dbReference>
<reference evidence="3 4" key="1">
    <citation type="submission" date="2019-07" db="EMBL/GenBank/DDBJ databases">
        <title>Whole genome shotgun sequence of Acetobacter oeni NBRC 105207.</title>
        <authorList>
            <person name="Hosoyama A."/>
            <person name="Uohara A."/>
            <person name="Ohji S."/>
            <person name="Ichikawa N."/>
        </authorList>
    </citation>
    <scope>NUCLEOTIDE SEQUENCE [LARGE SCALE GENOMIC DNA]</scope>
    <source>
        <strain evidence="3 4">NBRC 105207</strain>
    </source>
</reference>
<keyword evidence="3" id="KW-0808">Transferase</keyword>
<dbReference type="GO" id="GO:0016747">
    <property type="term" value="F:acyltransferase activity, transferring groups other than amino-acyl groups"/>
    <property type="evidence" value="ECO:0007669"/>
    <property type="project" value="InterPro"/>
</dbReference>
<keyword evidence="1" id="KW-0812">Transmembrane</keyword>
<feature type="transmembrane region" description="Helical" evidence="1">
    <location>
        <begin position="158"/>
        <end position="178"/>
    </location>
</feature>
<protein>
    <submittedName>
        <fullName evidence="3">Acyltransferase</fullName>
    </submittedName>
</protein>
<evidence type="ECO:0000259" key="2">
    <source>
        <dbReference type="Pfam" id="PF01757"/>
    </source>
</evidence>
<feature type="transmembrane region" description="Helical" evidence="1">
    <location>
        <begin position="340"/>
        <end position="362"/>
    </location>
</feature>
<dbReference type="PANTHER" id="PTHR23028">
    <property type="entry name" value="ACETYLTRANSFERASE"/>
    <property type="match status" value="1"/>
</dbReference>
<organism evidence="3 4">
    <name type="scientific">Acetobacter oeni</name>
    <dbReference type="NCBI Taxonomy" id="304077"/>
    <lineage>
        <taxon>Bacteria</taxon>
        <taxon>Pseudomonadati</taxon>
        <taxon>Pseudomonadota</taxon>
        <taxon>Alphaproteobacteria</taxon>
        <taxon>Acetobacterales</taxon>
        <taxon>Acetobacteraceae</taxon>
        <taxon>Acetobacter</taxon>
    </lineage>
</organism>
<gene>
    <name evidence="3" type="ORF">AOE01nite_06470</name>
</gene>
<dbReference type="InterPro" id="IPR002656">
    <property type="entry name" value="Acyl_transf_3_dom"/>
</dbReference>